<evidence type="ECO:0000313" key="2">
    <source>
        <dbReference type="Proteomes" id="UP001303614"/>
    </source>
</evidence>
<keyword evidence="2" id="KW-1185">Reference proteome</keyword>
<reference evidence="1 2" key="1">
    <citation type="submission" date="2023-12" db="EMBL/GenBank/DDBJ databases">
        <title>Genome sequencing of Xanthomonas floridensis.</title>
        <authorList>
            <person name="Greer S."/>
            <person name="Harrison J."/>
            <person name="Grant M."/>
            <person name="Vicente J."/>
            <person name="Studholme D."/>
        </authorList>
    </citation>
    <scope>NUCLEOTIDE SEQUENCE [LARGE SCALE GENOMIC DNA]</scope>
    <source>
        <strain evidence="1 2">WHRI 8848</strain>
    </source>
</reference>
<comment type="caution">
    <text evidence="1">The sequence shown here is derived from an EMBL/GenBank/DDBJ whole genome shotgun (WGS) entry which is preliminary data.</text>
</comment>
<dbReference type="RefSeq" id="WP_153042021.1">
    <property type="nucleotide sequence ID" value="NZ_JAYFSN010000030.1"/>
</dbReference>
<accession>A0ABU5Q2G0</accession>
<organism evidence="1 2">
    <name type="scientific">Xanthomonas floridensis</name>
    <dbReference type="NCBI Taxonomy" id="1843580"/>
    <lineage>
        <taxon>Bacteria</taxon>
        <taxon>Pseudomonadati</taxon>
        <taxon>Pseudomonadota</taxon>
        <taxon>Gammaproteobacteria</taxon>
        <taxon>Lysobacterales</taxon>
        <taxon>Lysobacteraceae</taxon>
        <taxon>Xanthomonas</taxon>
    </lineage>
</organism>
<dbReference type="EMBL" id="JAYFSO010000029">
    <property type="protein sequence ID" value="MEA5125867.1"/>
    <property type="molecule type" value="Genomic_DNA"/>
</dbReference>
<evidence type="ECO:0000313" key="1">
    <source>
        <dbReference type="EMBL" id="MEA5125867.1"/>
    </source>
</evidence>
<gene>
    <name evidence="1" type="ORF">VB146_18840</name>
</gene>
<dbReference type="Proteomes" id="UP001303614">
    <property type="component" value="Unassembled WGS sequence"/>
</dbReference>
<protein>
    <submittedName>
        <fullName evidence="1">Uncharacterized protein</fullName>
    </submittedName>
</protein>
<name>A0ABU5Q2G0_9XANT</name>
<proteinExistence type="predicted"/>
<sequence>MQRFALRDRAFVCLSAWRQWMPDCGRIVMRIALAGVGRGTKMWMRLASVEALRQLADRQAPITKRVDAPLVAWLGCLPAAKRCVKKLNRMQLSPAWRIGEETF</sequence>